<name>A0A064CLF5_9MYCO</name>
<dbReference type="AlphaFoldDB" id="A0A064CLF5"/>
<organism evidence="1 2">
    <name type="scientific">Mycolicibacterium aromaticivorans JS19b1 = JCM 16368</name>
    <dbReference type="NCBI Taxonomy" id="1440774"/>
    <lineage>
        <taxon>Bacteria</taxon>
        <taxon>Bacillati</taxon>
        <taxon>Actinomycetota</taxon>
        <taxon>Actinomycetes</taxon>
        <taxon>Mycobacteriales</taxon>
        <taxon>Mycobacteriaceae</taxon>
        <taxon>Mycolicibacterium</taxon>
    </lineage>
</organism>
<protein>
    <submittedName>
        <fullName evidence="1">Uncharacterized protein</fullName>
    </submittedName>
</protein>
<proteinExistence type="predicted"/>
<evidence type="ECO:0000313" key="2">
    <source>
        <dbReference type="Proteomes" id="UP000022835"/>
    </source>
</evidence>
<evidence type="ECO:0000313" key="1">
    <source>
        <dbReference type="EMBL" id="KDE99637.1"/>
    </source>
</evidence>
<comment type="caution">
    <text evidence="1">The sequence shown here is derived from an EMBL/GenBank/DDBJ whole genome shotgun (WGS) entry which is preliminary data.</text>
</comment>
<accession>A0A064CLF5</accession>
<reference evidence="1" key="1">
    <citation type="submission" date="2014-05" db="EMBL/GenBank/DDBJ databases">
        <title>Genome sequence of Mycobacterium aromaticivorans strain JS19b1T (= DSM 45407T).</title>
        <authorList>
            <person name="Kwak Y."/>
            <person name="Park G.-S."/>
            <person name="Li Q.X."/>
            <person name="Lee S.-E."/>
            <person name="Shin J.-H."/>
        </authorList>
    </citation>
    <scope>NUCLEOTIDE SEQUENCE [LARGE SCALE GENOMIC DNA]</scope>
    <source>
        <strain evidence="1">JS19b1</strain>
    </source>
</reference>
<sequence length="96" mass="9833">MSSPRKLRKSLALDKRLLGTVVGGGAIAVLGLFGLTHPAPMSLTHTADSGDETKFPPYSSPAVGAMNMGATTTMQPTDEPTALEVTKAVPAIKAGK</sequence>
<dbReference type="Proteomes" id="UP000022835">
    <property type="component" value="Unassembled WGS sequence"/>
</dbReference>
<dbReference type="EMBL" id="JALN02000001">
    <property type="protein sequence ID" value="KDE99637.1"/>
    <property type="molecule type" value="Genomic_DNA"/>
</dbReference>
<dbReference type="eggNOG" id="ENOG5032285">
    <property type="taxonomic scope" value="Bacteria"/>
</dbReference>
<keyword evidence="2" id="KW-1185">Reference proteome</keyword>
<gene>
    <name evidence="1" type="ORF">Y900_011985</name>
</gene>